<organism evidence="2 3">
    <name type="scientific">Maudiozyma humilis</name>
    <name type="common">Sour dough yeast</name>
    <name type="synonym">Kazachstania humilis</name>
    <dbReference type="NCBI Taxonomy" id="51915"/>
    <lineage>
        <taxon>Eukaryota</taxon>
        <taxon>Fungi</taxon>
        <taxon>Dikarya</taxon>
        <taxon>Ascomycota</taxon>
        <taxon>Saccharomycotina</taxon>
        <taxon>Saccharomycetes</taxon>
        <taxon>Saccharomycetales</taxon>
        <taxon>Saccharomycetaceae</taxon>
        <taxon>Maudiozyma</taxon>
    </lineage>
</organism>
<protein>
    <submittedName>
        <fullName evidence="2">Uncharacterized protein</fullName>
    </submittedName>
</protein>
<feature type="region of interest" description="Disordered" evidence="1">
    <location>
        <begin position="61"/>
        <end position="86"/>
    </location>
</feature>
<evidence type="ECO:0000313" key="2">
    <source>
        <dbReference type="EMBL" id="GMM59208.1"/>
    </source>
</evidence>
<sequence length="395" mass="45247">MPQDTEVVNMDTARKILEGEDGILDEISLHKIAQMRSFKYEPTSEIKEAIATVLGIIEEGVPADSDSDEYSDEEDKRDKKDMPPRPLLRSIHFTDDKFIDDVNLAAEFKELLQEKLTEYRARSATQKREGETVKAFQEMVRESGAAWEQSQRYPGVLSDDRFYRDIFGSSLTDKKFISTVHYGEREFALYSDHFPREVGADWQFPRNFPDYCRAMSEFCMSNYYDDVVLGETTTVDEDEALASVMRELWNQAGFPQKIDNKAGATALFQQIKKMAMPAFTRAAKDAQWDAVVLRDLISYNDTLTRLRYMEMCTTTRKVRAAVDEMIVDKMVDTLDDATIDGLRDTMDPDNDTEDCSSPVMQALFVQYLAESSHETHHDDKLIAFCGKCQEALLDE</sequence>
<comment type="caution">
    <text evidence="2">The sequence shown here is derived from an EMBL/GenBank/DDBJ whole genome shotgun (WGS) entry which is preliminary data.</text>
</comment>
<accession>A0AAV5S6B4</accession>
<name>A0AAV5S6B4_MAUHU</name>
<proteinExistence type="predicted"/>
<evidence type="ECO:0000313" key="3">
    <source>
        <dbReference type="Proteomes" id="UP001377567"/>
    </source>
</evidence>
<keyword evidence="3" id="KW-1185">Reference proteome</keyword>
<dbReference type="Proteomes" id="UP001377567">
    <property type="component" value="Unassembled WGS sequence"/>
</dbReference>
<dbReference type="EMBL" id="BTGD01000027">
    <property type="protein sequence ID" value="GMM59208.1"/>
    <property type="molecule type" value="Genomic_DNA"/>
</dbReference>
<gene>
    <name evidence="2" type="ORF">DAKH74_058250</name>
</gene>
<evidence type="ECO:0000256" key="1">
    <source>
        <dbReference type="SAM" id="MobiDB-lite"/>
    </source>
</evidence>
<feature type="compositionally biased region" description="Basic and acidic residues" evidence="1">
    <location>
        <begin position="74"/>
        <end position="83"/>
    </location>
</feature>
<dbReference type="AlphaFoldDB" id="A0AAV5S6B4"/>
<reference evidence="2 3" key="1">
    <citation type="journal article" date="2023" name="Elife">
        <title>Identification of key yeast species and microbe-microbe interactions impacting larval growth of Drosophila in the wild.</title>
        <authorList>
            <person name="Mure A."/>
            <person name="Sugiura Y."/>
            <person name="Maeda R."/>
            <person name="Honda K."/>
            <person name="Sakurai N."/>
            <person name="Takahashi Y."/>
            <person name="Watada M."/>
            <person name="Katoh T."/>
            <person name="Gotoh A."/>
            <person name="Gotoh Y."/>
            <person name="Taniguchi I."/>
            <person name="Nakamura K."/>
            <person name="Hayashi T."/>
            <person name="Katayama T."/>
            <person name="Uemura T."/>
            <person name="Hattori Y."/>
        </authorList>
    </citation>
    <scope>NUCLEOTIDE SEQUENCE [LARGE SCALE GENOMIC DNA]</scope>
    <source>
        <strain evidence="2 3">KH-74</strain>
    </source>
</reference>